<evidence type="ECO:0000313" key="2">
    <source>
        <dbReference type="EMBL" id="PNS14823.1"/>
    </source>
</evidence>
<accession>A0A2K1QJ00</accession>
<reference evidence="2 3" key="1">
    <citation type="submission" date="2017-06" db="EMBL/GenBank/DDBJ databases">
        <title>Draft genome sequence of a variant of Elsinoe murrayae.</title>
        <authorList>
            <person name="Cheng Q."/>
        </authorList>
    </citation>
    <scope>NUCLEOTIDE SEQUENCE [LARGE SCALE GENOMIC DNA]</scope>
    <source>
        <strain evidence="2 3">CQ-2017a</strain>
    </source>
</reference>
<dbReference type="Proteomes" id="UP000243797">
    <property type="component" value="Unassembled WGS sequence"/>
</dbReference>
<sequence>MSNDVKLIPWDANDDNHFNRLHEQQAALGWFPPVTETWRSKQLAGERVFFWIVSRQLPLYMQGLERLNCSKALSEQCVGREVLLEKHFSEYPADRPPIYDTARKVLHVSRTASEEAFHPLGYVALDSKPPTPADARDLPVSTWWIKSLYVSWALQNNGIGKKAMNALERVAVVAPFNATQLALEAITKEFANDEVYLARMYDEKGLPRPSKTNEEWYKGLGYVEMDRLRSDNWSPNGDGETVDVPLIRMRRIW</sequence>
<evidence type="ECO:0000259" key="1">
    <source>
        <dbReference type="Pfam" id="PF00583"/>
    </source>
</evidence>
<dbReference type="CDD" id="cd04301">
    <property type="entry name" value="NAT_SF"/>
    <property type="match status" value="1"/>
</dbReference>
<protein>
    <submittedName>
        <fullName evidence="2">UPF0652 protein</fullName>
    </submittedName>
</protein>
<dbReference type="Gene3D" id="3.40.630.30">
    <property type="match status" value="1"/>
</dbReference>
<dbReference type="GO" id="GO:0016747">
    <property type="term" value="F:acyltransferase activity, transferring groups other than amino-acyl groups"/>
    <property type="evidence" value="ECO:0007669"/>
    <property type="project" value="InterPro"/>
</dbReference>
<dbReference type="SUPFAM" id="SSF55729">
    <property type="entry name" value="Acyl-CoA N-acyltransferases (Nat)"/>
    <property type="match status" value="1"/>
</dbReference>
<dbReference type="EMBL" id="NKHZ01000081">
    <property type="protein sequence ID" value="PNS14823.1"/>
    <property type="molecule type" value="Genomic_DNA"/>
</dbReference>
<organism evidence="2 3">
    <name type="scientific">Sphaceloma murrayae</name>
    <dbReference type="NCBI Taxonomy" id="2082308"/>
    <lineage>
        <taxon>Eukaryota</taxon>
        <taxon>Fungi</taxon>
        <taxon>Dikarya</taxon>
        <taxon>Ascomycota</taxon>
        <taxon>Pezizomycotina</taxon>
        <taxon>Dothideomycetes</taxon>
        <taxon>Dothideomycetidae</taxon>
        <taxon>Myriangiales</taxon>
        <taxon>Elsinoaceae</taxon>
        <taxon>Sphaceloma</taxon>
    </lineage>
</organism>
<dbReference type="AlphaFoldDB" id="A0A2K1QJ00"/>
<dbReference type="STRING" id="2082308.A0A2K1QJ00"/>
<feature type="domain" description="N-acetyltransferase" evidence="1">
    <location>
        <begin position="118"/>
        <end position="172"/>
    </location>
</feature>
<proteinExistence type="predicted"/>
<comment type="caution">
    <text evidence="2">The sequence shown here is derived from an EMBL/GenBank/DDBJ whole genome shotgun (WGS) entry which is preliminary data.</text>
</comment>
<evidence type="ECO:0000313" key="3">
    <source>
        <dbReference type="Proteomes" id="UP000243797"/>
    </source>
</evidence>
<keyword evidence="3" id="KW-1185">Reference proteome</keyword>
<name>A0A2K1QJ00_9PEZI</name>
<dbReference type="OrthoDB" id="2326446at2759"/>
<dbReference type="InParanoid" id="A0A2K1QJ00"/>
<dbReference type="Pfam" id="PF00583">
    <property type="entry name" value="Acetyltransf_1"/>
    <property type="match status" value="1"/>
</dbReference>
<gene>
    <name evidence="2" type="ORF">CAC42_2052</name>
</gene>
<dbReference type="InterPro" id="IPR016181">
    <property type="entry name" value="Acyl_CoA_acyltransferase"/>
</dbReference>
<dbReference type="InterPro" id="IPR000182">
    <property type="entry name" value="GNAT_dom"/>
</dbReference>